<name>A0AAE0F124_9CHLO</name>
<gene>
    <name evidence="2" type="ORF">CYMTET_44077</name>
</gene>
<keyword evidence="3" id="KW-1185">Reference proteome</keyword>
<sequence>MLGAYTGLDRGYCRRDGTEHPEPTGPPDNIPQFADIVMINGWEEARDAPLGQPATMEQSDVDANPPHRGVIRMAHQASIGDQQIRTSGPNAEG</sequence>
<evidence type="ECO:0000313" key="2">
    <source>
        <dbReference type="EMBL" id="KAK3246385.1"/>
    </source>
</evidence>
<reference evidence="2 3" key="1">
    <citation type="journal article" date="2015" name="Genome Biol. Evol.">
        <title>Comparative Genomics of a Bacterivorous Green Alga Reveals Evolutionary Causalities and Consequences of Phago-Mixotrophic Mode of Nutrition.</title>
        <authorList>
            <person name="Burns J.A."/>
            <person name="Paasch A."/>
            <person name="Narechania A."/>
            <person name="Kim E."/>
        </authorList>
    </citation>
    <scope>NUCLEOTIDE SEQUENCE [LARGE SCALE GENOMIC DNA]</scope>
    <source>
        <strain evidence="2 3">PLY_AMNH</strain>
    </source>
</reference>
<feature type="region of interest" description="Disordered" evidence="1">
    <location>
        <begin position="74"/>
        <end position="93"/>
    </location>
</feature>
<proteinExistence type="predicted"/>
<feature type="region of interest" description="Disordered" evidence="1">
    <location>
        <begin position="1"/>
        <end position="32"/>
    </location>
</feature>
<evidence type="ECO:0000256" key="1">
    <source>
        <dbReference type="SAM" id="MobiDB-lite"/>
    </source>
</evidence>
<dbReference type="AlphaFoldDB" id="A0AAE0F124"/>
<comment type="caution">
    <text evidence="2">The sequence shown here is derived from an EMBL/GenBank/DDBJ whole genome shotgun (WGS) entry which is preliminary data.</text>
</comment>
<accession>A0AAE0F124</accession>
<organism evidence="2 3">
    <name type="scientific">Cymbomonas tetramitiformis</name>
    <dbReference type="NCBI Taxonomy" id="36881"/>
    <lineage>
        <taxon>Eukaryota</taxon>
        <taxon>Viridiplantae</taxon>
        <taxon>Chlorophyta</taxon>
        <taxon>Pyramimonadophyceae</taxon>
        <taxon>Pyramimonadales</taxon>
        <taxon>Pyramimonadaceae</taxon>
        <taxon>Cymbomonas</taxon>
    </lineage>
</organism>
<feature type="compositionally biased region" description="Polar residues" evidence="1">
    <location>
        <begin position="79"/>
        <end position="93"/>
    </location>
</feature>
<dbReference type="Proteomes" id="UP001190700">
    <property type="component" value="Unassembled WGS sequence"/>
</dbReference>
<protein>
    <submittedName>
        <fullName evidence="2">Uncharacterized protein</fullName>
    </submittedName>
</protein>
<dbReference type="EMBL" id="LGRX02029867">
    <property type="protein sequence ID" value="KAK3246385.1"/>
    <property type="molecule type" value="Genomic_DNA"/>
</dbReference>
<feature type="compositionally biased region" description="Basic and acidic residues" evidence="1">
    <location>
        <begin position="11"/>
        <end position="22"/>
    </location>
</feature>
<evidence type="ECO:0000313" key="3">
    <source>
        <dbReference type="Proteomes" id="UP001190700"/>
    </source>
</evidence>